<gene>
    <name evidence="1" type="ORF">SAMN05444001_12441</name>
</gene>
<name>A0A8G2BYZ0_9BACT</name>
<evidence type="ECO:0000313" key="1">
    <source>
        <dbReference type="EMBL" id="SEG25963.1"/>
    </source>
</evidence>
<sequence>MLTMIDRAADNYQITLSSVEIENKRNSKKK</sequence>
<accession>A0A8G2BYZ0</accession>
<evidence type="ECO:0000313" key="2">
    <source>
        <dbReference type="Proteomes" id="UP000236725"/>
    </source>
</evidence>
<dbReference type="EMBL" id="FNVS01000024">
    <property type="protein sequence ID" value="SEG25963.1"/>
    <property type="molecule type" value="Genomic_DNA"/>
</dbReference>
<comment type="caution">
    <text evidence="1">The sequence shown here is derived from an EMBL/GenBank/DDBJ whole genome shotgun (WGS) entry which is preliminary data.</text>
</comment>
<protein>
    <submittedName>
        <fullName evidence="1">Uncharacterized protein</fullName>
    </submittedName>
</protein>
<proteinExistence type="predicted"/>
<organism evidence="1 2">
    <name type="scientific">Parabacteroides chinchillae</name>
    <dbReference type="NCBI Taxonomy" id="871327"/>
    <lineage>
        <taxon>Bacteria</taxon>
        <taxon>Pseudomonadati</taxon>
        <taxon>Bacteroidota</taxon>
        <taxon>Bacteroidia</taxon>
        <taxon>Bacteroidales</taxon>
        <taxon>Tannerellaceae</taxon>
        <taxon>Parabacteroides</taxon>
    </lineage>
</organism>
<reference evidence="1 2" key="1">
    <citation type="submission" date="2016-10" db="EMBL/GenBank/DDBJ databases">
        <authorList>
            <person name="Varghese N."/>
            <person name="Submissions S."/>
        </authorList>
    </citation>
    <scope>NUCLEOTIDE SEQUENCE [LARGE SCALE GENOMIC DNA]</scope>
    <source>
        <strain evidence="1 2">DSM 29073</strain>
    </source>
</reference>
<dbReference type="Proteomes" id="UP000236725">
    <property type="component" value="Unassembled WGS sequence"/>
</dbReference>
<keyword evidence="2" id="KW-1185">Reference proteome</keyword>
<dbReference type="AlphaFoldDB" id="A0A8G2BYZ0"/>